<reference evidence="1" key="1">
    <citation type="submission" date="2019-08" db="EMBL/GenBank/DDBJ databases">
        <authorList>
            <person name="Kucharzyk K."/>
            <person name="Murdoch R.W."/>
            <person name="Higgins S."/>
            <person name="Loffler F."/>
        </authorList>
    </citation>
    <scope>NUCLEOTIDE SEQUENCE</scope>
</reference>
<protein>
    <submittedName>
        <fullName evidence="1">Uncharacterized protein</fullName>
    </submittedName>
</protein>
<gene>
    <name evidence="1" type="ORF">SDC9_169316</name>
</gene>
<evidence type="ECO:0000313" key="1">
    <source>
        <dbReference type="EMBL" id="MPN21934.1"/>
    </source>
</evidence>
<name>A0A645GD42_9ZZZZ</name>
<proteinExistence type="predicted"/>
<organism evidence="1">
    <name type="scientific">bioreactor metagenome</name>
    <dbReference type="NCBI Taxonomy" id="1076179"/>
    <lineage>
        <taxon>unclassified sequences</taxon>
        <taxon>metagenomes</taxon>
        <taxon>ecological metagenomes</taxon>
    </lineage>
</organism>
<sequence length="85" mass="9436">MQQFVDHGPGLLVIWQGIEPDGIIENLKCGDGGHLDGFHPICLCRRDGGRHAAVIGLLDQKFCDDISHIHRHPSNPPQSDRSAYR</sequence>
<dbReference type="EMBL" id="VSSQ01070041">
    <property type="protein sequence ID" value="MPN21934.1"/>
    <property type="molecule type" value="Genomic_DNA"/>
</dbReference>
<accession>A0A645GD42</accession>
<dbReference type="AlphaFoldDB" id="A0A645GD42"/>
<comment type="caution">
    <text evidence="1">The sequence shown here is derived from an EMBL/GenBank/DDBJ whole genome shotgun (WGS) entry which is preliminary data.</text>
</comment>